<evidence type="ECO:0000313" key="1">
    <source>
        <dbReference type="EMBL" id="KAK7066445.1"/>
    </source>
</evidence>
<name>A0AAN8ZZB3_HALRR</name>
<organism evidence="1 2">
    <name type="scientific">Halocaridina rubra</name>
    <name type="common">Hawaiian red shrimp</name>
    <dbReference type="NCBI Taxonomy" id="373956"/>
    <lineage>
        <taxon>Eukaryota</taxon>
        <taxon>Metazoa</taxon>
        <taxon>Ecdysozoa</taxon>
        <taxon>Arthropoda</taxon>
        <taxon>Crustacea</taxon>
        <taxon>Multicrustacea</taxon>
        <taxon>Malacostraca</taxon>
        <taxon>Eumalacostraca</taxon>
        <taxon>Eucarida</taxon>
        <taxon>Decapoda</taxon>
        <taxon>Pleocyemata</taxon>
        <taxon>Caridea</taxon>
        <taxon>Atyoidea</taxon>
        <taxon>Atyidae</taxon>
        <taxon>Halocaridina</taxon>
    </lineage>
</organism>
<accession>A0AAN8ZZB3</accession>
<keyword evidence="2" id="KW-1185">Reference proteome</keyword>
<gene>
    <name evidence="1" type="ORF">SK128_003860</name>
</gene>
<sequence>MLPQKFLTTLFSIGLTVIEKISHRDSPRGSDIVRERWIANFSELILLSIKWAPSKWKESLMVMRWKITDHGFMCQIQLKLQETRKIHFLPGQKVADASNDAPSHLIPETKINLADGAIAILSKFFLYKELSSATEGQGQPVPPPNSFCTALNCQFTDFFLRRIALCRIVISLNCLCGIVSCRTVVSLRF</sequence>
<evidence type="ECO:0000313" key="2">
    <source>
        <dbReference type="Proteomes" id="UP001381693"/>
    </source>
</evidence>
<proteinExistence type="predicted"/>
<dbReference type="EMBL" id="JAXCGZ010019187">
    <property type="protein sequence ID" value="KAK7066445.1"/>
    <property type="molecule type" value="Genomic_DNA"/>
</dbReference>
<protein>
    <submittedName>
        <fullName evidence="1">Uncharacterized protein</fullName>
    </submittedName>
</protein>
<dbReference type="Proteomes" id="UP001381693">
    <property type="component" value="Unassembled WGS sequence"/>
</dbReference>
<comment type="caution">
    <text evidence="1">The sequence shown here is derived from an EMBL/GenBank/DDBJ whole genome shotgun (WGS) entry which is preliminary data.</text>
</comment>
<reference evidence="1 2" key="1">
    <citation type="submission" date="2023-11" db="EMBL/GenBank/DDBJ databases">
        <title>Halocaridina rubra genome assembly.</title>
        <authorList>
            <person name="Smith C."/>
        </authorList>
    </citation>
    <scope>NUCLEOTIDE SEQUENCE [LARGE SCALE GENOMIC DNA]</scope>
    <source>
        <strain evidence="1">EP-1</strain>
        <tissue evidence="1">Whole</tissue>
    </source>
</reference>
<dbReference type="AlphaFoldDB" id="A0AAN8ZZB3"/>